<proteinExistence type="predicted"/>
<keyword evidence="4 6" id="KW-0472">Membrane</keyword>
<evidence type="ECO:0000256" key="2">
    <source>
        <dbReference type="ARBA" id="ARBA00022692"/>
    </source>
</evidence>
<evidence type="ECO:0000256" key="1">
    <source>
        <dbReference type="ARBA" id="ARBA00004141"/>
    </source>
</evidence>
<keyword evidence="9" id="KW-1185">Reference proteome</keyword>
<dbReference type="Gramene" id="HORVU.MOREX.r3.3HG0282530.1">
    <property type="protein sequence ID" value="HORVU.MOREX.r3.3HG0282530.1"/>
    <property type="gene ID" value="HORVU.MOREX.r3.3HG0282530"/>
</dbReference>
<evidence type="ECO:0000256" key="4">
    <source>
        <dbReference type="ARBA" id="ARBA00023136"/>
    </source>
</evidence>
<dbReference type="InterPro" id="IPR011527">
    <property type="entry name" value="ABC1_TM_dom"/>
</dbReference>
<dbReference type="Gene3D" id="1.20.1560.10">
    <property type="entry name" value="ABC transporter type 1, transmembrane domain"/>
    <property type="match status" value="1"/>
</dbReference>
<comment type="subcellular location">
    <subcellularLocation>
        <location evidence="1">Membrane</location>
        <topology evidence="1">Multi-pass membrane protein</topology>
    </subcellularLocation>
</comment>
<dbReference type="GO" id="GO:0016020">
    <property type="term" value="C:membrane"/>
    <property type="evidence" value="ECO:0007669"/>
    <property type="project" value="UniProtKB-SubCell"/>
</dbReference>
<reference evidence="9" key="1">
    <citation type="journal article" date="2012" name="Nature">
        <title>A physical, genetic and functional sequence assembly of the barley genome.</title>
        <authorList>
            <consortium name="The International Barley Genome Sequencing Consortium"/>
            <person name="Mayer K.F."/>
            <person name="Waugh R."/>
            <person name="Brown J.W."/>
            <person name="Schulman A."/>
            <person name="Langridge P."/>
            <person name="Platzer M."/>
            <person name="Fincher G.B."/>
            <person name="Muehlbauer G.J."/>
            <person name="Sato K."/>
            <person name="Close T.J."/>
            <person name="Wise R.P."/>
            <person name="Stein N."/>
        </authorList>
    </citation>
    <scope>NUCLEOTIDE SEQUENCE [LARGE SCALE GENOMIC DNA]</scope>
    <source>
        <strain evidence="9">cv. Morex</strain>
    </source>
</reference>
<dbReference type="EnsemblPlants" id="HORVU.MOREX.r3.3HG0282530.1">
    <property type="protein sequence ID" value="HORVU.MOREX.r3.3HG0282530.1"/>
    <property type="gene ID" value="HORVU.MOREX.r3.3HG0282530"/>
</dbReference>
<accession>A0A8I6XF60</accession>
<sequence length="316" mass="34301">MDDEAKRGRGEDAETEERERKAEGARKVPFFGMFRYASRSDLALMAVGTVAAMVNGMGDPLMTVVFSAVIDCFGAGDNVLQRVSKVVLYYIYLGIGTALASFLQVSCWTMAGERQSIRIRSLYLEAVLKQDVSFFDVEMTTGEAISRMSADTVLVQDALGEKVGKYAQLLTTFVGCFIIGFVRGWMLALVMLACIPPNILSFAIMSRLHAQISARRQASYADAGNVVEQTIGAIRTVISFNGEKKAIKLYNTLTIRAYKATVLEGIATGLGTGGIFSVFFGGYSLAFWYGAKLIINEGYTGGQVVNVVFAMLTGSM</sequence>
<dbReference type="SUPFAM" id="SSF90123">
    <property type="entry name" value="ABC transporter transmembrane region"/>
    <property type="match status" value="1"/>
</dbReference>
<feature type="transmembrane region" description="Helical" evidence="6">
    <location>
        <begin position="42"/>
        <end position="69"/>
    </location>
</feature>
<feature type="domain" description="ABC transmembrane type-1" evidence="7">
    <location>
        <begin position="46"/>
        <end position="316"/>
    </location>
</feature>
<dbReference type="Pfam" id="PF00664">
    <property type="entry name" value="ABC_membrane"/>
    <property type="match status" value="1"/>
</dbReference>
<keyword evidence="3 6" id="KW-1133">Transmembrane helix</keyword>
<feature type="transmembrane region" description="Helical" evidence="6">
    <location>
        <begin position="89"/>
        <end position="111"/>
    </location>
</feature>
<feature type="region of interest" description="Disordered" evidence="5">
    <location>
        <begin position="1"/>
        <end position="21"/>
    </location>
</feature>
<dbReference type="PROSITE" id="PS50929">
    <property type="entry name" value="ABC_TM1F"/>
    <property type="match status" value="1"/>
</dbReference>
<evidence type="ECO:0000259" key="7">
    <source>
        <dbReference type="PROSITE" id="PS50929"/>
    </source>
</evidence>
<dbReference type="SMR" id="A0A8I6XF60"/>
<evidence type="ECO:0000256" key="6">
    <source>
        <dbReference type="SAM" id="Phobius"/>
    </source>
</evidence>
<dbReference type="GO" id="GO:0140359">
    <property type="term" value="F:ABC-type transporter activity"/>
    <property type="evidence" value="ECO:0007669"/>
    <property type="project" value="InterPro"/>
</dbReference>
<name>A0A8I6XF60_HORVV</name>
<dbReference type="PANTHER" id="PTHR24222">
    <property type="entry name" value="ABC TRANSPORTER B FAMILY"/>
    <property type="match status" value="1"/>
</dbReference>
<dbReference type="CDD" id="cd18577">
    <property type="entry name" value="ABC_6TM_Pgp_ABCB1_D1_like"/>
    <property type="match status" value="1"/>
</dbReference>
<evidence type="ECO:0000256" key="3">
    <source>
        <dbReference type="ARBA" id="ARBA00022989"/>
    </source>
</evidence>
<dbReference type="Proteomes" id="UP000011116">
    <property type="component" value="Chromosome 3H"/>
</dbReference>
<evidence type="ECO:0000313" key="9">
    <source>
        <dbReference type="Proteomes" id="UP000011116"/>
    </source>
</evidence>
<dbReference type="AlphaFoldDB" id="A0A8I6XF60"/>
<dbReference type="GO" id="GO:0005524">
    <property type="term" value="F:ATP binding"/>
    <property type="evidence" value="ECO:0007669"/>
    <property type="project" value="InterPro"/>
</dbReference>
<evidence type="ECO:0000313" key="8">
    <source>
        <dbReference type="EnsemblPlants" id="HORVU.MOREX.r3.3HG0282530.1"/>
    </source>
</evidence>
<dbReference type="PANTHER" id="PTHR24222:SF60">
    <property type="entry name" value="ABC TRANSPORTER B FAMILY MEMBER 9"/>
    <property type="match status" value="1"/>
</dbReference>
<dbReference type="InterPro" id="IPR039421">
    <property type="entry name" value="Type_1_exporter"/>
</dbReference>
<reference evidence="8" key="3">
    <citation type="submission" date="2022-01" db="UniProtKB">
        <authorList>
            <consortium name="EnsemblPlants"/>
        </authorList>
    </citation>
    <scope>IDENTIFICATION</scope>
    <source>
        <strain evidence="8">subsp. vulgare</strain>
    </source>
</reference>
<keyword evidence="2 6" id="KW-0812">Transmembrane</keyword>
<evidence type="ECO:0000256" key="5">
    <source>
        <dbReference type="SAM" id="MobiDB-lite"/>
    </source>
</evidence>
<protein>
    <recommendedName>
        <fullName evidence="7">ABC transmembrane type-1 domain-containing protein</fullName>
    </recommendedName>
</protein>
<organism evidence="8 9">
    <name type="scientific">Hordeum vulgare subsp. vulgare</name>
    <name type="common">Domesticated barley</name>
    <dbReference type="NCBI Taxonomy" id="112509"/>
    <lineage>
        <taxon>Eukaryota</taxon>
        <taxon>Viridiplantae</taxon>
        <taxon>Streptophyta</taxon>
        <taxon>Embryophyta</taxon>
        <taxon>Tracheophyta</taxon>
        <taxon>Spermatophyta</taxon>
        <taxon>Magnoliopsida</taxon>
        <taxon>Liliopsida</taxon>
        <taxon>Poales</taxon>
        <taxon>Poaceae</taxon>
        <taxon>BOP clade</taxon>
        <taxon>Pooideae</taxon>
        <taxon>Triticodae</taxon>
        <taxon>Triticeae</taxon>
        <taxon>Hordeinae</taxon>
        <taxon>Hordeum</taxon>
    </lineage>
</organism>
<dbReference type="InterPro" id="IPR036640">
    <property type="entry name" value="ABC1_TM_sf"/>
</dbReference>
<reference evidence="8" key="2">
    <citation type="submission" date="2020-10" db="EMBL/GenBank/DDBJ databases">
        <authorList>
            <person name="Scholz U."/>
            <person name="Mascher M."/>
            <person name="Fiebig A."/>
        </authorList>
    </citation>
    <scope>NUCLEOTIDE SEQUENCE [LARGE SCALE GENOMIC DNA]</scope>
    <source>
        <strain evidence="8">cv. Morex</strain>
    </source>
</reference>